<evidence type="ECO:0000256" key="1">
    <source>
        <dbReference type="ARBA" id="ARBA00004496"/>
    </source>
</evidence>
<dbReference type="InterPro" id="IPR018078">
    <property type="entry name" value="DNA-binding_RecF_CS"/>
</dbReference>
<keyword evidence="9 10" id="KW-0234">DNA repair</keyword>
<evidence type="ECO:0000313" key="13">
    <source>
        <dbReference type="Proteomes" id="UP000664303"/>
    </source>
</evidence>
<dbReference type="InterPro" id="IPR001238">
    <property type="entry name" value="DNA-binding_RecF"/>
</dbReference>
<feature type="binding site" evidence="9">
    <location>
        <begin position="30"/>
        <end position="37"/>
    </location>
    <ligand>
        <name>ATP</name>
        <dbReference type="ChEBI" id="CHEBI:30616"/>
    </ligand>
</feature>
<keyword evidence="9 10" id="KW-0742">SOS response</keyword>
<evidence type="ECO:0000256" key="5">
    <source>
        <dbReference type="ARBA" id="ARBA00022705"/>
    </source>
</evidence>
<dbReference type="GO" id="GO:0006260">
    <property type="term" value="P:DNA replication"/>
    <property type="evidence" value="ECO:0007669"/>
    <property type="project" value="UniProtKB-UniRule"/>
</dbReference>
<evidence type="ECO:0000256" key="4">
    <source>
        <dbReference type="ARBA" id="ARBA00022490"/>
    </source>
</evidence>
<organism evidence="12 13">
    <name type="scientific">Parahaliea mediterranea</name>
    <dbReference type="NCBI Taxonomy" id="651086"/>
    <lineage>
        <taxon>Bacteria</taxon>
        <taxon>Pseudomonadati</taxon>
        <taxon>Pseudomonadota</taxon>
        <taxon>Gammaproteobacteria</taxon>
        <taxon>Cellvibrionales</taxon>
        <taxon>Halieaceae</taxon>
        <taxon>Parahaliea</taxon>
    </lineage>
</organism>
<accession>A0A939DF70</accession>
<dbReference type="GO" id="GO:0006302">
    <property type="term" value="P:double-strand break repair"/>
    <property type="evidence" value="ECO:0007669"/>
    <property type="project" value="TreeGrafter"/>
</dbReference>
<keyword evidence="7 9" id="KW-0067">ATP-binding</keyword>
<evidence type="ECO:0000256" key="10">
    <source>
        <dbReference type="RuleBase" id="RU000578"/>
    </source>
</evidence>
<dbReference type="GO" id="GO:0009432">
    <property type="term" value="P:SOS response"/>
    <property type="evidence" value="ECO:0007669"/>
    <property type="project" value="UniProtKB-UniRule"/>
</dbReference>
<dbReference type="PANTHER" id="PTHR32182">
    <property type="entry name" value="DNA REPLICATION AND REPAIR PROTEIN RECF"/>
    <property type="match status" value="1"/>
</dbReference>
<keyword evidence="5 9" id="KW-0235">DNA replication</keyword>
<dbReference type="RefSeq" id="WP_206560607.1">
    <property type="nucleotide sequence ID" value="NZ_JAFKCZ010000007.1"/>
</dbReference>
<dbReference type="InterPro" id="IPR003395">
    <property type="entry name" value="RecF/RecN/SMC_N"/>
</dbReference>
<evidence type="ECO:0000256" key="7">
    <source>
        <dbReference type="ARBA" id="ARBA00022840"/>
    </source>
</evidence>
<dbReference type="PANTHER" id="PTHR32182:SF0">
    <property type="entry name" value="DNA REPLICATION AND REPAIR PROTEIN RECF"/>
    <property type="match status" value="1"/>
</dbReference>
<dbReference type="Gene3D" id="3.40.50.300">
    <property type="entry name" value="P-loop containing nucleotide triphosphate hydrolases"/>
    <property type="match status" value="1"/>
</dbReference>
<evidence type="ECO:0000256" key="3">
    <source>
        <dbReference type="ARBA" id="ARBA00020170"/>
    </source>
</evidence>
<keyword evidence="8 9" id="KW-0238">DNA-binding</keyword>
<reference evidence="12" key="1">
    <citation type="submission" date="2021-02" db="EMBL/GenBank/DDBJ databases">
        <title>PHA producing bacteria isolated from coastal sediment in Guangdong, Shenzhen.</title>
        <authorList>
            <person name="Zheng W."/>
            <person name="Yu S."/>
            <person name="Huang Y."/>
        </authorList>
    </citation>
    <scope>NUCLEOTIDE SEQUENCE</scope>
    <source>
        <strain evidence="12">TN14-10</strain>
    </source>
</reference>
<dbReference type="InterPro" id="IPR027417">
    <property type="entry name" value="P-loop_NTPase"/>
</dbReference>
<dbReference type="Proteomes" id="UP000664303">
    <property type="component" value="Unassembled WGS sequence"/>
</dbReference>
<evidence type="ECO:0000256" key="8">
    <source>
        <dbReference type="ARBA" id="ARBA00023125"/>
    </source>
</evidence>
<dbReference type="GO" id="GO:0000731">
    <property type="term" value="P:DNA synthesis involved in DNA repair"/>
    <property type="evidence" value="ECO:0007669"/>
    <property type="project" value="TreeGrafter"/>
</dbReference>
<dbReference type="NCBIfam" id="TIGR00611">
    <property type="entry name" value="recf"/>
    <property type="match status" value="1"/>
</dbReference>
<dbReference type="GO" id="GO:0003697">
    <property type="term" value="F:single-stranded DNA binding"/>
    <property type="evidence" value="ECO:0007669"/>
    <property type="project" value="UniProtKB-UniRule"/>
</dbReference>
<dbReference type="Pfam" id="PF02463">
    <property type="entry name" value="SMC_N"/>
    <property type="match status" value="1"/>
</dbReference>
<feature type="domain" description="RecF/RecN/SMC N-terminal" evidence="11">
    <location>
        <begin position="3"/>
        <end position="343"/>
    </location>
</feature>
<keyword evidence="9 10" id="KW-0227">DNA damage</keyword>
<comment type="subcellular location">
    <subcellularLocation>
        <location evidence="1 9 10">Cytoplasm</location>
    </subcellularLocation>
</comment>
<evidence type="ECO:0000259" key="11">
    <source>
        <dbReference type="Pfam" id="PF02463"/>
    </source>
</evidence>
<evidence type="ECO:0000256" key="2">
    <source>
        <dbReference type="ARBA" id="ARBA00008016"/>
    </source>
</evidence>
<keyword evidence="13" id="KW-1185">Reference proteome</keyword>
<evidence type="ECO:0000313" key="12">
    <source>
        <dbReference type="EMBL" id="MBN7797165.1"/>
    </source>
</evidence>
<dbReference type="GO" id="GO:0005524">
    <property type="term" value="F:ATP binding"/>
    <property type="evidence" value="ECO:0007669"/>
    <property type="project" value="UniProtKB-UniRule"/>
</dbReference>
<dbReference type="Gene3D" id="1.20.1050.90">
    <property type="entry name" value="RecF/RecN/SMC, N-terminal domain"/>
    <property type="match status" value="1"/>
</dbReference>
<evidence type="ECO:0000256" key="9">
    <source>
        <dbReference type="HAMAP-Rule" id="MF_00365"/>
    </source>
</evidence>
<dbReference type="InterPro" id="IPR042174">
    <property type="entry name" value="RecF_2"/>
</dbReference>
<keyword evidence="6 9" id="KW-0547">Nucleotide-binding</keyword>
<proteinExistence type="inferred from homology"/>
<evidence type="ECO:0000256" key="6">
    <source>
        <dbReference type="ARBA" id="ARBA00022741"/>
    </source>
</evidence>
<dbReference type="AlphaFoldDB" id="A0A939DF70"/>
<sequence length="364" mass="40590">MSLSQLNIHHVRNLRRASLNDANRINVLYGENGSGKTSVLEAVHLLGMARSFRTTSARTLISHGEPHCVVQGTVRSALTNGSVSLGVQRGGRGELSLRINGESVRTVASLVEQLPLQVINANSFDLLTGTPSARRQYLNWGVFHVEHRFFPEWQRFQRCIKQRNTGLRRDKLGGGELAVWTRELAKSGALLNDYRQAYFAQLAPLFRDLMQRLLPQLGELELRLRQGWDKRLSYEEALAASQASDREKGFTQVGPQRADLKVTVDGYPAADVLSRGQQKLVVCGLKLAQGQLMQSAGHSRCIYLVDDLPSELDTAHCQRVCEELDALQTQVFITCVAREDVARVWPGGEQPSMFHVEHGEISAR</sequence>
<name>A0A939DF70_9GAMM</name>
<comment type="function">
    <text evidence="9 10">The RecF protein is involved in DNA metabolism; it is required for DNA replication and normal SOS inducibility. RecF binds preferentially to single-stranded, linear DNA. It also seems to bind ATP.</text>
</comment>
<gene>
    <name evidence="9 12" type="primary">recF</name>
    <name evidence="12" type="ORF">JYP50_11210</name>
</gene>
<protein>
    <recommendedName>
        <fullName evidence="3 9">DNA replication and repair protein RecF</fullName>
    </recommendedName>
</protein>
<dbReference type="GO" id="GO:0005737">
    <property type="term" value="C:cytoplasm"/>
    <property type="evidence" value="ECO:0007669"/>
    <property type="project" value="UniProtKB-SubCell"/>
</dbReference>
<comment type="caution">
    <text evidence="12">The sequence shown here is derived from an EMBL/GenBank/DDBJ whole genome shotgun (WGS) entry which is preliminary data.</text>
</comment>
<keyword evidence="4 9" id="KW-0963">Cytoplasm</keyword>
<dbReference type="EMBL" id="JAFKCZ010000007">
    <property type="protein sequence ID" value="MBN7797165.1"/>
    <property type="molecule type" value="Genomic_DNA"/>
</dbReference>
<dbReference type="HAMAP" id="MF_00365">
    <property type="entry name" value="RecF"/>
    <property type="match status" value="1"/>
</dbReference>
<dbReference type="PROSITE" id="PS00618">
    <property type="entry name" value="RECF_2"/>
    <property type="match status" value="1"/>
</dbReference>
<comment type="similarity">
    <text evidence="2 9 10">Belongs to the RecF family.</text>
</comment>
<dbReference type="SUPFAM" id="SSF52540">
    <property type="entry name" value="P-loop containing nucleoside triphosphate hydrolases"/>
    <property type="match status" value="1"/>
</dbReference>
<dbReference type="PROSITE" id="PS00617">
    <property type="entry name" value="RECF_1"/>
    <property type="match status" value="1"/>
</dbReference>